<protein>
    <submittedName>
        <fullName evidence="2">Uncharacterized protein</fullName>
    </submittedName>
</protein>
<feature type="region of interest" description="Disordered" evidence="1">
    <location>
        <begin position="182"/>
        <end position="212"/>
    </location>
</feature>
<name>A0ABN3IRA2_9ACTN</name>
<feature type="region of interest" description="Disordered" evidence="1">
    <location>
        <begin position="31"/>
        <end position="120"/>
    </location>
</feature>
<evidence type="ECO:0000313" key="3">
    <source>
        <dbReference type="Proteomes" id="UP001500058"/>
    </source>
</evidence>
<feature type="compositionally biased region" description="Gly residues" evidence="1">
    <location>
        <begin position="37"/>
        <end position="58"/>
    </location>
</feature>
<proteinExistence type="predicted"/>
<dbReference type="EMBL" id="BAAATJ010000026">
    <property type="protein sequence ID" value="GAA2411687.1"/>
    <property type="molecule type" value="Genomic_DNA"/>
</dbReference>
<keyword evidence="3" id="KW-1185">Reference proteome</keyword>
<gene>
    <name evidence="2" type="ORF">GCM10010420_45860</name>
</gene>
<dbReference type="Proteomes" id="UP001500058">
    <property type="component" value="Unassembled WGS sequence"/>
</dbReference>
<evidence type="ECO:0000256" key="1">
    <source>
        <dbReference type="SAM" id="MobiDB-lite"/>
    </source>
</evidence>
<evidence type="ECO:0000313" key="2">
    <source>
        <dbReference type="EMBL" id="GAA2411687.1"/>
    </source>
</evidence>
<accession>A0ABN3IRA2</accession>
<comment type="caution">
    <text evidence="2">The sequence shown here is derived from an EMBL/GenBank/DDBJ whole genome shotgun (WGS) entry which is preliminary data.</text>
</comment>
<reference evidence="2 3" key="1">
    <citation type="journal article" date="2019" name="Int. J. Syst. Evol. Microbiol.">
        <title>The Global Catalogue of Microorganisms (GCM) 10K type strain sequencing project: providing services to taxonomists for standard genome sequencing and annotation.</title>
        <authorList>
            <consortium name="The Broad Institute Genomics Platform"/>
            <consortium name="The Broad Institute Genome Sequencing Center for Infectious Disease"/>
            <person name="Wu L."/>
            <person name="Ma J."/>
        </authorList>
    </citation>
    <scope>NUCLEOTIDE SEQUENCE [LARGE SCALE GENOMIC DNA]</scope>
    <source>
        <strain evidence="2 3">JCM 6921</strain>
    </source>
</reference>
<organism evidence="2 3">
    <name type="scientific">Streptomyces glaucosporus</name>
    <dbReference type="NCBI Taxonomy" id="284044"/>
    <lineage>
        <taxon>Bacteria</taxon>
        <taxon>Bacillati</taxon>
        <taxon>Actinomycetota</taxon>
        <taxon>Actinomycetes</taxon>
        <taxon>Kitasatosporales</taxon>
        <taxon>Streptomycetaceae</taxon>
        <taxon>Streptomyces</taxon>
    </lineage>
</organism>
<feature type="compositionally biased region" description="Gly residues" evidence="1">
    <location>
        <begin position="97"/>
        <end position="114"/>
    </location>
</feature>
<sequence length="212" mass="22041">MEIRTARVIGQVTTLIDWVHKVKMRAYVRKRGRRGNKGVGSGLARGVSGPGGGPGGGRPWRRAPGESRAGRRSGLLAVPASPSSRGIRRGRARFSAGRGGGPRPGRALAGGPGRGPLRRGGFRRAAVAAGTAWAPGRGMRKGPSVRTARFVCEGWPHPRGASPARTRRKAWWRTRGRVVAPAAAGRAGSGGAGIAVRPRRAGGQAGVRHSEA</sequence>